<keyword evidence="1" id="KW-0812">Transmembrane</keyword>
<dbReference type="PANTHER" id="PTHR12250">
    <property type="entry name" value="PHOSPHATIDYLINOSITOL GLYCAN, CLASS N"/>
    <property type="match status" value="1"/>
</dbReference>
<feature type="transmembrane region" description="Helical" evidence="1">
    <location>
        <begin position="141"/>
        <end position="162"/>
    </location>
</feature>
<feature type="transmembrane region" description="Helical" evidence="1">
    <location>
        <begin position="40"/>
        <end position="61"/>
    </location>
</feature>
<gene>
    <name evidence="3" type="ORF">JD844_016824</name>
</gene>
<comment type="similarity">
    <text evidence="1">Belongs to the PIGG/PIGN/PIGO family. PIGN subfamily.</text>
</comment>
<keyword evidence="4" id="KW-1185">Reference proteome</keyword>
<dbReference type="InterPro" id="IPR007070">
    <property type="entry name" value="GPI_EtnP_transferase_1"/>
</dbReference>
<keyword evidence="1" id="KW-0808">Transferase</keyword>
<comment type="pathway">
    <text evidence="1">Glycolipid biosynthesis; glycosylphosphatidylinositol-anchor biosynthesis.</text>
</comment>
<feature type="transmembrane region" description="Helical" evidence="1">
    <location>
        <begin position="195"/>
        <end position="218"/>
    </location>
</feature>
<comment type="caution">
    <text evidence="1">Lacks conserved residue(s) required for the propagation of feature annotation.</text>
</comment>
<reference evidence="3 4" key="1">
    <citation type="journal article" date="2022" name="Gigascience">
        <title>A chromosome-level genome assembly and annotation of the desert horned lizard, Phrynosoma platyrhinos, provides insight into chromosomal rearrangements among reptiles.</title>
        <authorList>
            <person name="Koochekian N."/>
            <person name="Ascanio A."/>
            <person name="Farleigh K."/>
            <person name="Card D.C."/>
            <person name="Schield D.R."/>
            <person name="Castoe T.A."/>
            <person name="Jezkova T."/>
        </authorList>
    </citation>
    <scope>NUCLEOTIDE SEQUENCE [LARGE SCALE GENOMIC DNA]</scope>
    <source>
        <strain evidence="3">NK-2021</strain>
    </source>
</reference>
<feature type="domain" description="GPI ethanolamine phosphate transferase 1 C-terminal" evidence="2">
    <location>
        <begin position="7"/>
        <end position="196"/>
    </location>
</feature>
<organism evidence="3 4">
    <name type="scientific">Phrynosoma platyrhinos</name>
    <name type="common">Desert horned lizard</name>
    <dbReference type="NCBI Taxonomy" id="52577"/>
    <lineage>
        <taxon>Eukaryota</taxon>
        <taxon>Metazoa</taxon>
        <taxon>Chordata</taxon>
        <taxon>Craniata</taxon>
        <taxon>Vertebrata</taxon>
        <taxon>Euteleostomi</taxon>
        <taxon>Lepidosauria</taxon>
        <taxon>Squamata</taxon>
        <taxon>Bifurcata</taxon>
        <taxon>Unidentata</taxon>
        <taxon>Episquamata</taxon>
        <taxon>Toxicofera</taxon>
        <taxon>Iguania</taxon>
        <taxon>Phrynosomatidae</taxon>
        <taxon>Phrynosomatinae</taxon>
        <taxon>Phrynosoma</taxon>
    </lineage>
</organism>
<comment type="function">
    <text evidence="1">Ethanolamine phosphate transferase involved in glycosylphosphatidylinositol-anchor biosynthesis. Transfers ethanolamine phosphate to the first alpha-1,4-linked mannose of the glycosylphosphatidylinositol precursor of GPI-anchor.</text>
</comment>
<feature type="transmembrane region" description="Helical" evidence="1">
    <location>
        <begin position="73"/>
        <end position="97"/>
    </location>
</feature>
<dbReference type="EMBL" id="JAIPUX010005289">
    <property type="protein sequence ID" value="KAH0617984.1"/>
    <property type="molecule type" value="Genomic_DNA"/>
</dbReference>
<dbReference type="Proteomes" id="UP000826234">
    <property type="component" value="Unassembled WGS sequence"/>
</dbReference>
<dbReference type="EC" id="2.-.-.-" evidence="1"/>
<dbReference type="Pfam" id="PF04987">
    <property type="entry name" value="PigN"/>
    <property type="match status" value="1"/>
</dbReference>
<evidence type="ECO:0000259" key="2">
    <source>
        <dbReference type="Pfam" id="PF04987"/>
    </source>
</evidence>
<comment type="subcellular location">
    <subcellularLocation>
        <location evidence="1">Endoplasmic reticulum membrane</location>
        <topology evidence="1">Multi-pass membrane protein</topology>
    </subcellularLocation>
</comment>
<dbReference type="PANTHER" id="PTHR12250:SF0">
    <property type="entry name" value="GPI ETHANOLAMINE PHOSPHATE TRANSFERASE 1"/>
    <property type="match status" value="1"/>
</dbReference>
<accession>A0ABQ7SKY2</accession>
<keyword evidence="1" id="KW-1133">Transmembrane helix</keyword>
<evidence type="ECO:0000313" key="3">
    <source>
        <dbReference type="EMBL" id="KAH0617984.1"/>
    </source>
</evidence>
<keyword evidence="1" id="KW-0472">Membrane</keyword>
<evidence type="ECO:0000256" key="1">
    <source>
        <dbReference type="RuleBase" id="RU367138"/>
    </source>
</evidence>
<feature type="transmembrane region" description="Helical" evidence="1">
    <location>
        <begin position="169"/>
        <end position="189"/>
    </location>
</feature>
<proteinExistence type="inferred from homology"/>
<dbReference type="InterPro" id="IPR017852">
    <property type="entry name" value="GPI_EtnP_transferase_1_C"/>
</dbReference>
<keyword evidence="1" id="KW-0256">Endoplasmic reticulum</keyword>
<evidence type="ECO:0000313" key="4">
    <source>
        <dbReference type="Proteomes" id="UP000826234"/>
    </source>
</evidence>
<name>A0ABQ7SKY2_PHRPL</name>
<protein>
    <recommendedName>
        <fullName evidence="1">GPI ethanolamine phosphate transferase 1</fullName>
        <ecNumber evidence="1">2.-.-.-</ecNumber>
    </recommendedName>
</protein>
<keyword evidence="1" id="KW-0337">GPI-anchor biosynthesis</keyword>
<sequence length="247" mass="27841">MKQGFTLQSLLNLVLSTYVVNSTHRSLRSKQGLPVINQIISWITLASSLIVPLLSPTFLFLRLLSILLSLMSTYLLLSTGYEALFPLALALLMFVWINVEQEAVQLHGVSLKPKLALLSFSNTTDITQFRELHVDDIRRSFFFPMQLFFIVAAFFGTGNIASVNSFDPTSVYCFMTVFSPFLMGGLLLWKIAINLISFCVLNRLQFLLFLCPVLLKLFKSQPNYHLKGTVNTFTEAAVSSGFIVEYE</sequence>
<comment type="caution">
    <text evidence="3">The sequence shown here is derived from an EMBL/GenBank/DDBJ whole genome shotgun (WGS) entry which is preliminary data.</text>
</comment>